<proteinExistence type="predicted"/>
<evidence type="ECO:0000259" key="2">
    <source>
        <dbReference type="Pfam" id="PF07746"/>
    </source>
</evidence>
<dbReference type="InterPro" id="IPR011986">
    <property type="entry name" value="Xdiol_dOase_LigA"/>
</dbReference>
<dbReference type="SUPFAM" id="SSF48076">
    <property type="entry name" value="LigA subunit of an aromatic-ring-opening dioxygenase LigAB"/>
    <property type="match status" value="1"/>
</dbReference>
<dbReference type="OrthoDB" id="8452276at2"/>
<dbReference type="EMBL" id="SMLL01000007">
    <property type="protein sequence ID" value="TFY97450.1"/>
    <property type="molecule type" value="Genomic_DNA"/>
</dbReference>
<reference evidence="3 4" key="1">
    <citation type="submission" date="2019-03" db="EMBL/GenBank/DDBJ databases">
        <title>Ramlibacter rhizophilus CCTCC AB2015357, whole genome shotgun sequence.</title>
        <authorList>
            <person name="Zhang X."/>
            <person name="Feng G."/>
            <person name="Zhu H."/>
        </authorList>
    </citation>
    <scope>NUCLEOTIDE SEQUENCE [LARGE SCALE GENOMIC DNA]</scope>
    <source>
        <strain evidence="3 4">CCTCC AB2015357</strain>
    </source>
</reference>
<dbReference type="InterPro" id="IPR036622">
    <property type="entry name" value="LigA_sf"/>
</dbReference>
<feature type="region of interest" description="Disordered" evidence="1">
    <location>
        <begin position="87"/>
        <end position="112"/>
    </location>
</feature>
<name>A0A4Z0BF53_9BURK</name>
<gene>
    <name evidence="3" type="ORF">EZ242_18175</name>
</gene>
<accession>A0A4Z0BF53</accession>
<dbReference type="Proteomes" id="UP000297564">
    <property type="component" value="Unassembled WGS sequence"/>
</dbReference>
<organism evidence="3 4">
    <name type="scientific">Ramlibacter rhizophilus</name>
    <dbReference type="NCBI Taxonomy" id="1781167"/>
    <lineage>
        <taxon>Bacteria</taxon>
        <taxon>Pseudomonadati</taxon>
        <taxon>Pseudomonadota</taxon>
        <taxon>Betaproteobacteria</taxon>
        <taxon>Burkholderiales</taxon>
        <taxon>Comamonadaceae</taxon>
        <taxon>Ramlibacter</taxon>
    </lineage>
</organism>
<comment type="caution">
    <text evidence="3">The sequence shown here is derived from an EMBL/GenBank/DDBJ whole genome shotgun (WGS) entry which is preliminary data.</text>
</comment>
<feature type="compositionally biased region" description="Pro residues" evidence="1">
    <location>
        <begin position="102"/>
        <end position="112"/>
    </location>
</feature>
<evidence type="ECO:0000313" key="3">
    <source>
        <dbReference type="EMBL" id="TFY97450.1"/>
    </source>
</evidence>
<dbReference type="RefSeq" id="WP_135286616.1">
    <property type="nucleotide sequence ID" value="NZ_SMLL01000007.1"/>
</dbReference>
<dbReference type="AlphaFoldDB" id="A0A4Z0BF53"/>
<protein>
    <recommendedName>
        <fullName evidence="2">Extradiol ring-cleavage dioxygenase LigAB LigA subunit domain-containing protein</fullName>
    </recommendedName>
</protein>
<evidence type="ECO:0000313" key="4">
    <source>
        <dbReference type="Proteomes" id="UP000297564"/>
    </source>
</evidence>
<evidence type="ECO:0000256" key="1">
    <source>
        <dbReference type="SAM" id="MobiDB-lite"/>
    </source>
</evidence>
<feature type="domain" description="Extradiol ring-cleavage dioxygenase LigAB LigA subunit" evidence="2">
    <location>
        <begin position="6"/>
        <end position="79"/>
    </location>
</feature>
<dbReference type="Gene3D" id="1.10.700.10">
    <property type="entry name" value="Dioxygenase LigAB, LigA subunit"/>
    <property type="match status" value="1"/>
</dbReference>
<dbReference type="Pfam" id="PF07746">
    <property type="entry name" value="LigA"/>
    <property type="match status" value="1"/>
</dbReference>
<keyword evidence="4" id="KW-1185">Reference proteome</keyword>
<sequence length="112" mass="11743">MSAGALTQFLVDITRGHRRADFAADAEAVLADAPLSAALREAVRRQDMAALWQAGAHPMALLYFARASGWDNERYYACLAQAQLTPGAGGAPAGATGHAPPRTHPPSAPHAR</sequence>